<dbReference type="EMBL" id="MN740208">
    <property type="protein sequence ID" value="QHT93558.1"/>
    <property type="molecule type" value="Genomic_DNA"/>
</dbReference>
<accession>A0A6C0IK62</accession>
<sequence length="330" mass="38342">MPKNAEKYYCEKCDFTTCKLSNYEKHLLTKKHKSTENQQNQQEKCQKMPNNYVCECGKTYKERTGLWKHKKKCTYLEPEFKEDENLKNSEVSNIMKTLVQPLVDQNNKLMETIAENEKKKEQQQLQQQEENQKLQSQLIEAVKEGKTINNINNVSNVNNVNYSINVFLNDQCKDAMSLTDFIETIKYQLEDLEDVGRLGYVDGISKLFIENLSGMEVTKRPIHCTDLKRKSLYIKNNDEWTKDNNNTEMRKAINKVANNNMKNIDKWRDANPEHHNVGSGTKKKQYLDIVTESSSFATDDNGKKGDKIIKNISDVVSIDREMLKSGELES</sequence>
<organism evidence="2">
    <name type="scientific">viral metagenome</name>
    <dbReference type="NCBI Taxonomy" id="1070528"/>
    <lineage>
        <taxon>unclassified sequences</taxon>
        <taxon>metagenomes</taxon>
        <taxon>organismal metagenomes</taxon>
    </lineage>
</organism>
<dbReference type="AlphaFoldDB" id="A0A6C0IK62"/>
<protein>
    <recommendedName>
        <fullName evidence="3">C2H2-type domain-containing protein</fullName>
    </recommendedName>
</protein>
<reference evidence="2" key="1">
    <citation type="journal article" date="2020" name="Nature">
        <title>Giant virus diversity and host interactions through global metagenomics.</title>
        <authorList>
            <person name="Schulz F."/>
            <person name="Roux S."/>
            <person name="Paez-Espino D."/>
            <person name="Jungbluth S."/>
            <person name="Walsh D.A."/>
            <person name="Denef V.J."/>
            <person name="McMahon K.D."/>
            <person name="Konstantinidis K.T."/>
            <person name="Eloe-Fadrosh E.A."/>
            <person name="Kyrpides N.C."/>
            <person name="Woyke T."/>
        </authorList>
    </citation>
    <scope>NUCLEOTIDE SEQUENCE</scope>
    <source>
        <strain evidence="2">GVMAG-M-3300024252-29</strain>
    </source>
</reference>
<name>A0A6C0IK62_9ZZZZ</name>
<proteinExistence type="predicted"/>
<feature type="coiled-coil region" evidence="1">
    <location>
        <begin position="102"/>
        <end position="144"/>
    </location>
</feature>
<evidence type="ECO:0000313" key="2">
    <source>
        <dbReference type="EMBL" id="QHT93558.1"/>
    </source>
</evidence>
<keyword evidence="1" id="KW-0175">Coiled coil</keyword>
<evidence type="ECO:0008006" key="3">
    <source>
        <dbReference type="Google" id="ProtNLM"/>
    </source>
</evidence>
<evidence type="ECO:0000256" key="1">
    <source>
        <dbReference type="SAM" id="Coils"/>
    </source>
</evidence>